<gene>
    <name evidence="5" type="ORF">COCSUDRAFT_64344</name>
</gene>
<keyword evidence="2 5" id="KW-0489">Methyltransferase</keyword>
<evidence type="ECO:0000313" key="6">
    <source>
        <dbReference type="Proteomes" id="UP000007264"/>
    </source>
</evidence>
<comment type="caution">
    <text evidence="5">The sequence shown here is derived from an EMBL/GenBank/DDBJ whole genome shotgun (WGS) entry which is preliminary data.</text>
</comment>
<evidence type="ECO:0000256" key="3">
    <source>
        <dbReference type="ARBA" id="ARBA00022679"/>
    </source>
</evidence>
<dbReference type="EMBL" id="AGSI01000001">
    <property type="protein sequence ID" value="EIE27707.1"/>
    <property type="molecule type" value="Genomic_DNA"/>
</dbReference>
<reference evidence="5 6" key="1">
    <citation type="journal article" date="2012" name="Genome Biol.">
        <title>The genome of the polar eukaryotic microalga coccomyxa subellipsoidea reveals traits of cold adaptation.</title>
        <authorList>
            <person name="Blanc G."/>
            <person name="Agarkova I."/>
            <person name="Grimwood J."/>
            <person name="Kuo A."/>
            <person name="Brueggeman A."/>
            <person name="Dunigan D."/>
            <person name="Gurnon J."/>
            <person name="Ladunga I."/>
            <person name="Lindquist E."/>
            <person name="Lucas S."/>
            <person name="Pangilinan J."/>
            <person name="Proschold T."/>
            <person name="Salamov A."/>
            <person name="Schmutz J."/>
            <person name="Weeks D."/>
            <person name="Yamada T."/>
            <person name="Claverie J.M."/>
            <person name="Grigoriev I."/>
            <person name="Van Etten J."/>
            <person name="Lomsadze A."/>
            <person name="Borodovsky M."/>
        </authorList>
    </citation>
    <scope>NUCLEOTIDE SEQUENCE [LARGE SCALE GENOMIC DNA]</scope>
    <source>
        <strain evidence="5 6">C-169</strain>
    </source>
</reference>
<keyword evidence="3" id="KW-0808">Transferase</keyword>
<dbReference type="Pfam" id="PF04072">
    <property type="entry name" value="LCM"/>
    <property type="match status" value="1"/>
</dbReference>
<evidence type="ECO:0000256" key="4">
    <source>
        <dbReference type="SAM" id="MobiDB-lite"/>
    </source>
</evidence>
<evidence type="ECO:0000313" key="5">
    <source>
        <dbReference type="EMBL" id="EIE27707.1"/>
    </source>
</evidence>
<feature type="compositionally biased region" description="Low complexity" evidence="4">
    <location>
        <begin position="248"/>
        <end position="272"/>
    </location>
</feature>
<dbReference type="STRING" id="574566.I0ZAN8"/>
<dbReference type="GeneID" id="17045722"/>
<dbReference type="Proteomes" id="UP000007264">
    <property type="component" value="Unassembled WGS sequence"/>
</dbReference>
<dbReference type="PANTHER" id="PTHR43619">
    <property type="entry name" value="S-ADENOSYL-L-METHIONINE-DEPENDENT METHYLTRANSFERASE YKTD-RELATED"/>
    <property type="match status" value="1"/>
</dbReference>
<dbReference type="GO" id="GO:0032259">
    <property type="term" value="P:methylation"/>
    <property type="evidence" value="ECO:0007669"/>
    <property type="project" value="UniProtKB-KW"/>
</dbReference>
<dbReference type="InterPro" id="IPR029063">
    <property type="entry name" value="SAM-dependent_MTases_sf"/>
</dbReference>
<dbReference type="RefSeq" id="XP_005652251.1">
    <property type="nucleotide sequence ID" value="XM_005652194.1"/>
</dbReference>
<keyword evidence="6" id="KW-1185">Reference proteome</keyword>
<evidence type="ECO:0000256" key="2">
    <source>
        <dbReference type="ARBA" id="ARBA00022603"/>
    </source>
</evidence>
<dbReference type="AlphaFoldDB" id="I0ZAN8"/>
<feature type="region of interest" description="Disordered" evidence="4">
    <location>
        <begin position="227"/>
        <end position="272"/>
    </location>
</feature>
<protein>
    <submittedName>
        <fullName evidence="5">S-adenosyl-L-methionine-dependent methyltransferase</fullName>
    </submittedName>
</protein>
<dbReference type="PANTHER" id="PTHR43619:SF2">
    <property type="entry name" value="S-ADENOSYL-L-METHIONINE-DEPENDENT METHYLTRANSFERASES SUPERFAMILY PROTEIN"/>
    <property type="match status" value="1"/>
</dbReference>
<dbReference type="KEGG" id="csl:COCSUDRAFT_64344"/>
<dbReference type="InterPro" id="IPR011610">
    <property type="entry name" value="SAM_mthyl_Trfase_ML2640-like"/>
</dbReference>
<comment type="similarity">
    <text evidence="1">Belongs to the UPF0677 family.</text>
</comment>
<dbReference type="OrthoDB" id="203237at2759"/>
<dbReference type="GO" id="GO:0008168">
    <property type="term" value="F:methyltransferase activity"/>
    <property type="evidence" value="ECO:0007669"/>
    <property type="project" value="UniProtKB-KW"/>
</dbReference>
<dbReference type="NCBIfam" id="TIGR00027">
    <property type="entry name" value="mthyl_TIGR00027"/>
    <property type="match status" value="1"/>
</dbReference>
<dbReference type="SUPFAM" id="SSF53335">
    <property type="entry name" value="S-adenosyl-L-methionine-dependent methyltransferases"/>
    <property type="match status" value="1"/>
</dbReference>
<proteinExistence type="inferred from homology"/>
<evidence type="ECO:0000256" key="1">
    <source>
        <dbReference type="ARBA" id="ARBA00008138"/>
    </source>
</evidence>
<dbReference type="Gene3D" id="3.40.50.150">
    <property type="entry name" value="Vaccinia Virus protein VP39"/>
    <property type="match status" value="1"/>
</dbReference>
<sequence>MINYVDARTAWMDDIVVIIAAGYCTRAYRLKLGNTAFFEVDLPQVSEKKIALVDAVIPDKAKYPRPAYVAADLAVTPLKEALTAKEFDASKPTLFTCEGILCYLPQEAVDGLIRQVSELAAPGSRICMDMIDRAYLDGTVKNRGFSCGSKALEARGEPLLSSFETTTEGVSRYFKPHGWQLLELLGPQEMAQKWMPHLKWSERRPPMLVFEHYSLLQKGVPYPLPAVNAESPPSAESAPAVQQPPAPEQAAAPAPQEAAPVAEAAAPAEKPE</sequence>
<name>I0ZAN8_COCSC</name>
<accession>I0ZAN8</accession>
<dbReference type="InterPro" id="IPR007213">
    <property type="entry name" value="Ppm1/Ppm2/Tcmp"/>
</dbReference>
<organism evidence="5 6">
    <name type="scientific">Coccomyxa subellipsoidea (strain C-169)</name>
    <name type="common">Green microalga</name>
    <dbReference type="NCBI Taxonomy" id="574566"/>
    <lineage>
        <taxon>Eukaryota</taxon>
        <taxon>Viridiplantae</taxon>
        <taxon>Chlorophyta</taxon>
        <taxon>core chlorophytes</taxon>
        <taxon>Trebouxiophyceae</taxon>
        <taxon>Trebouxiophyceae incertae sedis</taxon>
        <taxon>Coccomyxaceae</taxon>
        <taxon>Coccomyxa</taxon>
        <taxon>Coccomyxa subellipsoidea</taxon>
    </lineage>
</organism>
<feature type="compositionally biased region" description="Low complexity" evidence="4">
    <location>
        <begin position="227"/>
        <end position="241"/>
    </location>
</feature>